<keyword evidence="2" id="KW-1185">Reference proteome</keyword>
<accession>A0AAD5GA68</accession>
<protein>
    <submittedName>
        <fullName evidence="1">Uncharacterized protein</fullName>
    </submittedName>
</protein>
<evidence type="ECO:0000313" key="2">
    <source>
        <dbReference type="Proteomes" id="UP001206925"/>
    </source>
</evidence>
<organism evidence="1 2">
    <name type="scientific">Ambrosia artemisiifolia</name>
    <name type="common">Common ragweed</name>
    <dbReference type="NCBI Taxonomy" id="4212"/>
    <lineage>
        <taxon>Eukaryota</taxon>
        <taxon>Viridiplantae</taxon>
        <taxon>Streptophyta</taxon>
        <taxon>Embryophyta</taxon>
        <taxon>Tracheophyta</taxon>
        <taxon>Spermatophyta</taxon>
        <taxon>Magnoliopsida</taxon>
        <taxon>eudicotyledons</taxon>
        <taxon>Gunneridae</taxon>
        <taxon>Pentapetalae</taxon>
        <taxon>asterids</taxon>
        <taxon>campanulids</taxon>
        <taxon>Asterales</taxon>
        <taxon>Asteraceae</taxon>
        <taxon>Asteroideae</taxon>
        <taxon>Heliantheae alliance</taxon>
        <taxon>Heliantheae</taxon>
        <taxon>Ambrosia</taxon>
    </lineage>
</organism>
<dbReference type="Proteomes" id="UP001206925">
    <property type="component" value="Unassembled WGS sequence"/>
</dbReference>
<name>A0AAD5GA68_AMBAR</name>
<gene>
    <name evidence="1" type="ORF">M8C21_028715</name>
</gene>
<sequence>MAFDIASADSTVYLNMQLINKWIEDDADADSTLRSISGRPEVTLFIQFNRYEIRGYETANPNMKKV</sequence>
<proteinExistence type="predicted"/>
<comment type="caution">
    <text evidence="1">The sequence shown here is derived from an EMBL/GenBank/DDBJ whole genome shotgun (WGS) entry which is preliminary data.</text>
</comment>
<dbReference type="AlphaFoldDB" id="A0AAD5GA68"/>
<evidence type="ECO:0000313" key="1">
    <source>
        <dbReference type="EMBL" id="KAI7732778.1"/>
    </source>
</evidence>
<reference evidence="1" key="1">
    <citation type="submission" date="2022-06" db="EMBL/GenBank/DDBJ databases">
        <title>Uncovering the hologenomic basis of an extraordinary plant invasion.</title>
        <authorList>
            <person name="Bieker V.C."/>
            <person name="Martin M.D."/>
            <person name="Gilbert T."/>
            <person name="Hodgins K."/>
            <person name="Battlay P."/>
            <person name="Petersen B."/>
            <person name="Wilson J."/>
        </authorList>
    </citation>
    <scope>NUCLEOTIDE SEQUENCE</scope>
    <source>
        <strain evidence="1">AA19_3_7</strain>
        <tissue evidence="1">Leaf</tissue>
    </source>
</reference>
<dbReference type="EMBL" id="JAMZMK010010161">
    <property type="protein sequence ID" value="KAI7732778.1"/>
    <property type="molecule type" value="Genomic_DNA"/>
</dbReference>